<dbReference type="InterPro" id="IPR009506">
    <property type="entry name" value="YjiS-like"/>
</dbReference>
<protein>
    <submittedName>
        <fullName evidence="2">DUF1127 domain-containing protein</fullName>
    </submittedName>
</protein>
<evidence type="ECO:0000313" key="2">
    <source>
        <dbReference type="EMBL" id="RRD01815.1"/>
    </source>
</evidence>
<name>A0A3P1SXU8_9GAMM</name>
<dbReference type="Pfam" id="PF06568">
    <property type="entry name" value="YjiS-like"/>
    <property type="match status" value="1"/>
</dbReference>
<dbReference type="Proteomes" id="UP000267535">
    <property type="component" value="Unassembled WGS sequence"/>
</dbReference>
<evidence type="ECO:0000259" key="1">
    <source>
        <dbReference type="Pfam" id="PF06568"/>
    </source>
</evidence>
<keyword evidence="3" id="KW-1185">Reference proteome</keyword>
<dbReference type="OrthoDB" id="7306802at2"/>
<dbReference type="EMBL" id="RQXV01000001">
    <property type="protein sequence ID" value="RRD01815.1"/>
    <property type="molecule type" value="Genomic_DNA"/>
</dbReference>
<dbReference type="AlphaFoldDB" id="A0A3P1SXU8"/>
<accession>A0A3P1SXU8</accession>
<evidence type="ECO:0000313" key="3">
    <source>
        <dbReference type="Proteomes" id="UP000267535"/>
    </source>
</evidence>
<gene>
    <name evidence="2" type="ORF">EHS89_01415</name>
</gene>
<feature type="domain" description="YjiS-like" evidence="1">
    <location>
        <begin position="8"/>
        <end position="42"/>
    </location>
</feature>
<proteinExistence type="predicted"/>
<sequence length="53" mass="6167">MNAVTAVRKVLHRWRRNSTSRRQLAGMSSHMLKDIGISRSDVVNEVTKPFWKD</sequence>
<reference evidence="2 3" key="1">
    <citation type="submission" date="2018-11" db="EMBL/GenBank/DDBJ databases">
        <title>The draft genome sequence of Amphritea balenae JAMM 1525T.</title>
        <authorList>
            <person name="Fang Z."/>
            <person name="Zhang Y."/>
            <person name="Han X."/>
        </authorList>
    </citation>
    <scope>NUCLEOTIDE SEQUENCE [LARGE SCALE GENOMIC DNA]</scope>
    <source>
        <strain evidence="2 3">JAMM 1525</strain>
    </source>
</reference>
<organism evidence="2 3">
    <name type="scientific">Amphritea balenae</name>
    <dbReference type="NCBI Taxonomy" id="452629"/>
    <lineage>
        <taxon>Bacteria</taxon>
        <taxon>Pseudomonadati</taxon>
        <taxon>Pseudomonadota</taxon>
        <taxon>Gammaproteobacteria</taxon>
        <taxon>Oceanospirillales</taxon>
        <taxon>Oceanospirillaceae</taxon>
        <taxon>Amphritea</taxon>
    </lineage>
</organism>
<comment type="caution">
    <text evidence="2">The sequence shown here is derived from an EMBL/GenBank/DDBJ whole genome shotgun (WGS) entry which is preliminary data.</text>
</comment>